<dbReference type="PANTHER" id="PTHR38790">
    <property type="entry name" value="2EXR DOMAIN-CONTAINING PROTEIN-RELATED"/>
    <property type="match status" value="1"/>
</dbReference>
<reference evidence="2 3" key="1">
    <citation type="journal article" date="2020" name="Genome Biol. Evol.">
        <title>Comparative genomics of Sclerotiniaceae.</title>
        <authorList>
            <person name="Valero Jimenez C.A."/>
            <person name="Steentjes M."/>
            <person name="Scholten O.E."/>
            <person name="Van Kan J.A.L."/>
        </authorList>
    </citation>
    <scope>NUCLEOTIDE SEQUENCE [LARGE SCALE GENOMIC DNA]</scope>
    <source>
        <strain evidence="2 3">MUCL 94</strain>
    </source>
</reference>
<keyword evidence="3" id="KW-1185">Reference proteome</keyword>
<name>A0A9P5LNE9_9HELO</name>
<feature type="domain" description="DUF7730" evidence="1">
    <location>
        <begin position="53"/>
        <end position="274"/>
    </location>
</feature>
<dbReference type="EMBL" id="RCSW01000020">
    <property type="protein sequence ID" value="KAF7931983.1"/>
    <property type="molecule type" value="Genomic_DNA"/>
</dbReference>
<dbReference type="Pfam" id="PF24864">
    <property type="entry name" value="DUF7730"/>
    <property type="match status" value="1"/>
</dbReference>
<comment type="caution">
    <text evidence="2">The sequence shown here is derived from an EMBL/GenBank/DDBJ whole genome shotgun (WGS) entry which is preliminary data.</text>
</comment>
<dbReference type="InterPro" id="IPR056632">
    <property type="entry name" value="DUF7730"/>
</dbReference>
<protein>
    <recommendedName>
        <fullName evidence="1">DUF7730 domain-containing protein</fullName>
    </recommendedName>
</protein>
<dbReference type="AlphaFoldDB" id="A0A9P5LNE9"/>
<proteinExistence type="predicted"/>
<dbReference type="Proteomes" id="UP000710849">
    <property type="component" value="Unassembled WGS sequence"/>
</dbReference>
<gene>
    <name evidence="2" type="ORF">EAE97_009004</name>
</gene>
<accession>A0A9P5LNE9</accession>
<evidence type="ECO:0000313" key="3">
    <source>
        <dbReference type="Proteomes" id="UP000710849"/>
    </source>
</evidence>
<dbReference type="GeneID" id="62152592"/>
<dbReference type="RefSeq" id="XP_038729532.1">
    <property type="nucleotide sequence ID" value="XM_038879519.1"/>
</dbReference>
<organism evidence="2 3">
    <name type="scientific">Botrytis byssoidea</name>
    <dbReference type="NCBI Taxonomy" id="139641"/>
    <lineage>
        <taxon>Eukaryota</taxon>
        <taxon>Fungi</taxon>
        <taxon>Dikarya</taxon>
        <taxon>Ascomycota</taxon>
        <taxon>Pezizomycotina</taxon>
        <taxon>Leotiomycetes</taxon>
        <taxon>Helotiales</taxon>
        <taxon>Sclerotiniaceae</taxon>
        <taxon>Botrytis</taxon>
    </lineage>
</organism>
<sequence>MAIFCSEIFKKWLPRRKLTSIASPDPLKTRSNSSVLTLPFPREIIEQGRETNAQSQSLLLSSLPTEIRMLIWKLCIGGDTFHLKAVCFGPQYRHTCLQHRLCDNHWNPAVPWQKHYPCLGDGPRYYGPRYYGKDKDKFNAFSLVVTCRQICSETIDIFYSSNAFRMSTSRAPDLPKILLSRRYNCIRVLYFEIGTAVTKAFVKDSKHRNETLKEWTDTWKVLADLSGLQILHVEICCWDLVWWTKLTDDQKSFFLQPIFSVTQLHEFEIYVPLDQPPPEDTIWSALPSLRLSPSWMFDNGPCYMLRDG</sequence>
<evidence type="ECO:0000259" key="1">
    <source>
        <dbReference type="Pfam" id="PF24864"/>
    </source>
</evidence>
<evidence type="ECO:0000313" key="2">
    <source>
        <dbReference type="EMBL" id="KAF7931983.1"/>
    </source>
</evidence>
<dbReference type="PANTHER" id="PTHR38790:SF9">
    <property type="entry name" value="F-BOX DOMAIN-CONTAINING PROTEIN"/>
    <property type="match status" value="1"/>
</dbReference>